<keyword evidence="5 7" id="KW-1133">Transmembrane helix</keyword>
<keyword evidence="3" id="KW-0808">Transferase</keyword>
<evidence type="ECO:0000256" key="6">
    <source>
        <dbReference type="ARBA" id="ARBA00023136"/>
    </source>
</evidence>
<reference evidence="9 10" key="1">
    <citation type="submission" date="2021-10" db="EMBL/GenBank/DDBJ databases">
        <title>Anaerobic single-cell dispensing facilitates the cultivation of human gut bacteria.</title>
        <authorList>
            <person name="Afrizal A."/>
        </authorList>
    </citation>
    <scope>NUCLEOTIDE SEQUENCE [LARGE SCALE GENOMIC DNA]</scope>
    <source>
        <strain evidence="9 10">CLA-AA-H232</strain>
    </source>
</reference>
<evidence type="ECO:0000256" key="7">
    <source>
        <dbReference type="SAM" id="Phobius"/>
    </source>
</evidence>
<dbReference type="AlphaFoldDB" id="A0AAE3DYM9"/>
<keyword evidence="6 7" id="KW-0472">Membrane</keyword>
<sequence length="324" mass="36672">MSKSVNLYVVVPCYNEEAVLHETSKQMLELFGEMKNDGLINDNSRIVFVDDGSKDKTWSIIDELTKAHTEISGIKLAKNAGHQNALFGGLMTVKDDCDCAISIDADLQDDIHVIPDMVRNFIDGYDVVYGVRNKRDTDTFFKRTTAVGFYKLMQFMGVNIVFNHADYRLMSKRALDGLAQFPERNLFLRGMVPLVGYRSTNVYYDRNERFAGESKYPLKKMLSFAFDGITSFSISPIRMISAFGAIVCVFAFIMAIYALVQKIIGHTGAGWASLMVSIWFIGGVQLLSVGLIGEYIGKLYKEVKRRPRYIIEAYVNEKEKEDDK</sequence>
<evidence type="ECO:0000256" key="5">
    <source>
        <dbReference type="ARBA" id="ARBA00022989"/>
    </source>
</evidence>
<evidence type="ECO:0000313" key="10">
    <source>
        <dbReference type="Proteomes" id="UP001198242"/>
    </source>
</evidence>
<evidence type="ECO:0000259" key="8">
    <source>
        <dbReference type="Pfam" id="PF00535"/>
    </source>
</evidence>
<protein>
    <submittedName>
        <fullName evidence="9">Glycosyltransferase family 2 protein</fullName>
    </submittedName>
</protein>
<dbReference type="EMBL" id="JAJEQM010000008">
    <property type="protein sequence ID" value="MCC2210507.1"/>
    <property type="molecule type" value="Genomic_DNA"/>
</dbReference>
<keyword evidence="10" id="KW-1185">Reference proteome</keyword>
<dbReference type="GO" id="GO:0016757">
    <property type="term" value="F:glycosyltransferase activity"/>
    <property type="evidence" value="ECO:0007669"/>
    <property type="project" value="UniProtKB-KW"/>
</dbReference>
<gene>
    <name evidence="9" type="ORF">LKE05_06850</name>
</gene>
<name>A0AAE3DYM9_9FIRM</name>
<dbReference type="InterPro" id="IPR001173">
    <property type="entry name" value="Glyco_trans_2-like"/>
</dbReference>
<organism evidence="9 10">
    <name type="scientific">Hominilimicola fabiformis</name>
    <dbReference type="NCBI Taxonomy" id="2885356"/>
    <lineage>
        <taxon>Bacteria</taxon>
        <taxon>Bacillati</taxon>
        <taxon>Bacillota</taxon>
        <taxon>Clostridia</taxon>
        <taxon>Eubacteriales</taxon>
        <taxon>Oscillospiraceae</taxon>
        <taxon>Hominilimicola</taxon>
    </lineage>
</organism>
<feature type="domain" description="Glycosyltransferase 2-like" evidence="8">
    <location>
        <begin position="9"/>
        <end position="176"/>
    </location>
</feature>
<keyword evidence="2" id="KW-0328">Glycosyltransferase</keyword>
<evidence type="ECO:0000256" key="3">
    <source>
        <dbReference type="ARBA" id="ARBA00022679"/>
    </source>
</evidence>
<evidence type="ECO:0000256" key="2">
    <source>
        <dbReference type="ARBA" id="ARBA00022676"/>
    </source>
</evidence>
<comment type="subcellular location">
    <subcellularLocation>
        <location evidence="1">Membrane</location>
        <topology evidence="1">Multi-pass membrane protein</topology>
    </subcellularLocation>
</comment>
<dbReference type="PANTHER" id="PTHR48090:SF1">
    <property type="entry name" value="PROPHAGE BACTOPRENOL GLUCOSYL TRANSFERASE HOMOLOG"/>
    <property type="match status" value="1"/>
</dbReference>
<evidence type="ECO:0000313" key="9">
    <source>
        <dbReference type="EMBL" id="MCC2210507.1"/>
    </source>
</evidence>
<evidence type="ECO:0000256" key="1">
    <source>
        <dbReference type="ARBA" id="ARBA00004141"/>
    </source>
</evidence>
<feature type="transmembrane region" description="Helical" evidence="7">
    <location>
        <begin position="272"/>
        <end position="296"/>
    </location>
</feature>
<accession>A0AAE3DYM9</accession>
<dbReference type="Gene3D" id="3.90.550.10">
    <property type="entry name" value="Spore Coat Polysaccharide Biosynthesis Protein SpsA, Chain A"/>
    <property type="match status" value="1"/>
</dbReference>
<dbReference type="PANTHER" id="PTHR48090">
    <property type="entry name" value="UNDECAPRENYL-PHOSPHATE 4-DEOXY-4-FORMAMIDO-L-ARABINOSE TRANSFERASE-RELATED"/>
    <property type="match status" value="1"/>
</dbReference>
<dbReference type="InterPro" id="IPR029044">
    <property type="entry name" value="Nucleotide-diphossugar_trans"/>
</dbReference>
<dbReference type="CDD" id="cd04187">
    <property type="entry name" value="DPM1_like_bac"/>
    <property type="match status" value="1"/>
</dbReference>
<keyword evidence="4 7" id="KW-0812">Transmembrane</keyword>
<feature type="transmembrane region" description="Helical" evidence="7">
    <location>
        <begin position="240"/>
        <end position="260"/>
    </location>
</feature>
<evidence type="ECO:0000256" key="4">
    <source>
        <dbReference type="ARBA" id="ARBA00022692"/>
    </source>
</evidence>
<dbReference type="GO" id="GO:0005886">
    <property type="term" value="C:plasma membrane"/>
    <property type="evidence" value="ECO:0007669"/>
    <property type="project" value="TreeGrafter"/>
</dbReference>
<dbReference type="Proteomes" id="UP001198242">
    <property type="component" value="Unassembled WGS sequence"/>
</dbReference>
<dbReference type="RefSeq" id="WP_308456350.1">
    <property type="nucleotide sequence ID" value="NZ_JAJEQM010000008.1"/>
</dbReference>
<proteinExistence type="predicted"/>
<comment type="caution">
    <text evidence="9">The sequence shown here is derived from an EMBL/GenBank/DDBJ whole genome shotgun (WGS) entry which is preliminary data.</text>
</comment>
<dbReference type="InterPro" id="IPR050256">
    <property type="entry name" value="Glycosyltransferase_2"/>
</dbReference>
<dbReference type="Pfam" id="PF00535">
    <property type="entry name" value="Glycos_transf_2"/>
    <property type="match status" value="1"/>
</dbReference>
<dbReference type="SUPFAM" id="SSF53448">
    <property type="entry name" value="Nucleotide-diphospho-sugar transferases"/>
    <property type="match status" value="1"/>
</dbReference>